<comment type="caution">
    <text evidence="1">The sequence shown here is derived from an EMBL/GenBank/DDBJ whole genome shotgun (WGS) entry which is preliminary data.</text>
</comment>
<dbReference type="Proteomes" id="UP000566819">
    <property type="component" value="Unassembled WGS sequence"/>
</dbReference>
<protein>
    <submittedName>
        <fullName evidence="1">Uncharacterized protein</fullName>
    </submittedName>
</protein>
<keyword evidence="2" id="KW-1185">Reference proteome</keyword>
<reference evidence="1 2" key="1">
    <citation type="submission" date="2020-03" db="EMBL/GenBank/DDBJ databases">
        <title>Draft Genome Sequence of Cudoniella acicularis.</title>
        <authorList>
            <person name="Buettner E."/>
            <person name="Kellner H."/>
        </authorList>
    </citation>
    <scope>NUCLEOTIDE SEQUENCE [LARGE SCALE GENOMIC DNA]</scope>
    <source>
        <strain evidence="1 2">DSM 108380</strain>
    </source>
</reference>
<name>A0A8H4W8K2_9HELO</name>
<dbReference type="AlphaFoldDB" id="A0A8H4W8K2"/>
<evidence type="ECO:0000313" key="1">
    <source>
        <dbReference type="EMBL" id="KAF4637316.1"/>
    </source>
</evidence>
<gene>
    <name evidence="1" type="ORF">G7Y89_g765</name>
</gene>
<organism evidence="1 2">
    <name type="scientific">Cudoniella acicularis</name>
    <dbReference type="NCBI Taxonomy" id="354080"/>
    <lineage>
        <taxon>Eukaryota</taxon>
        <taxon>Fungi</taxon>
        <taxon>Dikarya</taxon>
        <taxon>Ascomycota</taxon>
        <taxon>Pezizomycotina</taxon>
        <taxon>Leotiomycetes</taxon>
        <taxon>Helotiales</taxon>
        <taxon>Tricladiaceae</taxon>
        <taxon>Cudoniella</taxon>
    </lineage>
</organism>
<dbReference type="OrthoDB" id="3537171at2759"/>
<evidence type="ECO:0000313" key="2">
    <source>
        <dbReference type="Proteomes" id="UP000566819"/>
    </source>
</evidence>
<accession>A0A8H4W8K2</accession>
<sequence length="294" mass="34083">MLNNIETFQIFYPFNAVPLGFPPISPRDYKRRPKYQSNLPRGRREAVCTATNMNHDIPRSQGALDVQPLKYHAARNNTPAWMRDPYFFQLFKPYSKKLNLPQADDRRPRPALWDICHGCILWLPKKSDIQASILQSSSELNGLRELAFDHPVVVLSTSIASPENANITFAIMTTSPASPARHMEIMRSPSRQYYLSPHNKLLLERNKGFWSAKSEERGSWISLSNTYTIDWEGLQCFAEGNHKGIGYSYRLQQKSFEKLLANWTNLPRSPWIETSLLWEFFEKEYINQDQGLQV</sequence>
<dbReference type="EMBL" id="JAAMPI010000027">
    <property type="protein sequence ID" value="KAF4637316.1"/>
    <property type="molecule type" value="Genomic_DNA"/>
</dbReference>
<proteinExistence type="predicted"/>